<comment type="caution">
    <text evidence="1">The sequence shown here is derived from an EMBL/GenBank/DDBJ whole genome shotgun (WGS) entry which is preliminary data.</text>
</comment>
<dbReference type="Proteomes" id="UP000709336">
    <property type="component" value="Unassembled WGS sequence"/>
</dbReference>
<gene>
    <name evidence="1" type="ORF">HCJ96_16045</name>
</gene>
<organism evidence="1 2">
    <name type="scientific">Alteromonas ponticola</name>
    <dbReference type="NCBI Taxonomy" id="2720613"/>
    <lineage>
        <taxon>Bacteria</taxon>
        <taxon>Pseudomonadati</taxon>
        <taxon>Pseudomonadota</taxon>
        <taxon>Gammaproteobacteria</taxon>
        <taxon>Alteromonadales</taxon>
        <taxon>Alteromonadaceae</taxon>
        <taxon>Alteromonas/Salinimonas group</taxon>
        <taxon>Alteromonas</taxon>
    </lineage>
</organism>
<evidence type="ECO:0000313" key="1">
    <source>
        <dbReference type="EMBL" id="NMH61543.1"/>
    </source>
</evidence>
<proteinExistence type="predicted"/>
<accession>A0ABX1R8J0</accession>
<reference evidence="1 2" key="1">
    <citation type="submission" date="2020-03" db="EMBL/GenBank/DDBJ databases">
        <title>Alteromonas ponticola sp. nov., isolated from seawater.</title>
        <authorList>
            <person name="Yoon J.-H."/>
            <person name="Kim Y.-O."/>
        </authorList>
    </citation>
    <scope>NUCLEOTIDE SEQUENCE [LARGE SCALE GENOMIC DNA]</scope>
    <source>
        <strain evidence="1 2">MYP5</strain>
    </source>
</reference>
<keyword evidence="2" id="KW-1185">Reference proteome</keyword>
<sequence length="106" mass="12760">MNDNSEIELIDIFKIIESELQANDKWLPLNRREDIIHYLHHGEPSMAFEYLYLEIFERKNATITANLEDVMKIAKYFSLDKEEECMIDHEFMKKLNNLISRTIEKH</sequence>
<dbReference type="EMBL" id="JAATNW010000011">
    <property type="protein sequence ID" value="NMH61543.1"/>
    <property type="molecule type" value="Genomic_DNA"/>
</dbReference>
<evidence type="ECO:0008006" key="3">
    <source>
        <dbReference type="Google" id="ProtNLM"/>
    </source>
</evidence>
<evidence type="ECO:0000313" key="2">
    <source>
        <dbReference type="Proteomes" id="UP000709336"/>
    </source>
</evidence>
<dbReference type="RefSeq" id="WP_169212109.1">
    <property type="nucleotide sequence ID" value="NZ_JAATNW010000011.1"/>
</dbReference>
<name>A0ABX1R8J0_9ALTE</name>
<protein>
    <recommendedName>
        <fullName evidence="3">MafI family immunity protein</fullName>
    </recommendedName>
</protein>